<feature type="compositionally biased region" description="Basic and acidic residues" evidence="1">
    <location>
        <begin position="579"/>
        <end position="591"/>
    </location>
</feature>
<sequence>MSQFSQALNGSIQLFLETIWIIKAALMPPPSPQPLLHRRLASVVGRLWKCVVDRSTLPFLRLCRLAERSQRWLSPFFSLRSAILTCLGSLMPPPRPGSTSPSPGGRSSSPPVSRLSEARPLASSGSPPALTWPSSRPSRAAGCRRSQWPAGVSAGWEPGRPAVSPTPWLPHGSSAARGFWWPWGGGAMGTRGPPVLVDTTPAKTILVYRNGDAFFVGRRFVLPRRRVATFEALLDQLTERVEAPFGVRRLFTPTRGHPVLELQALQAGGKYVAAGREPFKKLDYIHIVPRKPAKMRRLKEIKPVVHCDMNVPSRWQTFHRTSRHVNVFTNGRLFIPPVKIIIPKFSLMEWNSVLAMIGEKVFPLGGVRKLFTMNGHLLDSSKDLQDNHFYVAAGLETFKCFPYWKSAKVPSEVQQKYADIEKFSQRKKKEGSKGEELPKHDNIPRKEQDSVFYAKEGKKKMLVELFMQSGSEGDVYKAQTPHTETQGAPEVKEDKDMQVEVPVDQTPAEIVREDEETRDSSPDFESNKEKEDESPCEDNERKEDNSRMSFKKRVPLRHNTKKKASLKNFSKNKKMVPFPEKEPYDILEEKNTPVPLETPVGIEAQREPPMGQQSQESSSTQSEQHPEEEKLPKQPSLGQPSQEQIPDKQESFEQPPLGQPSREQIPDKESFEQPPLGQPSREQIPDKQESIEQPPLGRKEMAQGEKN</sequence>
<feature type="compositionally biased region" description="Basic and acidic residues" evidence="1">
    <location>
        <begin position="518"/>
        <end position="546"/>
    </location>
</feature>
<feature type="region of interest" description="Disordered" evidence="1">
    <location>
        <begin position="474"/>
        <end position="707"/>
    </location>
</feature>
<dbReference type="GO" id="GO:0005874">
    <property type="term" value="C:microtubule"/>
    <property type="evidence" value="ECO:0007669"/>
    <property type="project" value="TreeGrafter"/>
</dbReference>
<dbReference type="InterPro" id="IPR036572">
    <property type="entry name" value="Doublecortin_dom_sf"/>
</dbReference>
<feature type="compositionally biased region" description="Basic residues" evidence="1">
    <location>
        <begin position="549"/>
        <end position="574"/>
    </location>
</feature>
<feature type="domain" description="Doublecortin" evidence="2">
    <location>
        <begin position="323"/>
        <end position="404"/>
    </location>
</feature>
<dbReference type="GO" id="GO:0005815">
    <property type="term" value="C:microtubule organizing center"/>
    <property type="evidence" value="ECO:0007669"/>
    <property type="project" value="TreeGrafter"/>
</dbReference>
<dbReference type="GeneTree" id="ENSGT00940000162396"/>
<dbReference type="InParanoid" id="A0A7N5K6R2"/>
<feature type="region of interest" description="Disordered" evidence="1">
    <location>
        <begin position="92"/>
        <end position="144"/>
    </location>
</feature>
<dbReference type="SMART" id="SM00537">
    <property type="entry name" value="DCX"/>
    <property type="match status" value="2"/>
</dbReference>
<reference evidence="3 4" key="1">
    <citation type="journal article" date="2010" name="Nature">
        <title>The sequence and de novo assembly of the giant panda genome.</title>
        <authorList>
            <person name="Li R."/>
            <person name="Fan W."/>
            <person name="Tian G."/>
            <person name="Zhu H."/>
            <person name="He L."/>
            <person name="Cai J."/>
            <person name="Huang Q."/>
            <person name="Cai Q."/>
            <person name="Li B."/>
            <person name="Bai Y."/>
            <person name="Zhang Z."/>
            <person name="Zhang Y."/>
            <person name="Wang W."/>
            <person name="Li J."/>
            <person name="Wei F."/>
            <person name="Li H."/>
            <person name="Jian M."/>
            <person name="Li J."/>
            <person name="Zhang Z."/>
            <person name="Nielsen R."/>
            <person name="Li D."/>
            <person name="Gu W."/>
            <person name="Yang Z."/>
            <person name="Xuan Z."/>
            <person name="Ryder O.A."/>
            <person name="Leung F.C."/>
            <person name="Zhou Y."/>
            <person name="Cao J."/>
            <person name="Sun X."/>
            <person name="Fu Y."/>
            <person name="Fang X."/>
            <person name="Guo X."/>
            <person name="Wang B."/>
            <person name="Hou R."/>
            <person name="Shen F."/>
            <person name="Mu B."/>
            <person name="Ni P."/>
            <person name="Lin R."/>
            <person name="Qian W."/>
            <person name="Wang G."/>
            <person name="Yu C."/>
            <person name="Nie W."/>
            <person name="Wang J."/>
            <person name="Wu Z."/>
            <person name="Liang H."/>
            <person name="Min J."/>
            <person name="Wu Q."/>
            <person name="Cheng S."/>
            <person name="Ruan J."/>
            <person name="Wang M."/>
            <person name="Shi Z."/>
            <person name="Wen M."/>
            <person name="Liu B."/>
            <person name="Ren X."/>
            <person name="Zheng H."/>
            <person name="Dong D."/>
            <person name="Cook K."/>
            <person name="Shan G."/>
            <person name="Zhang H."/>
            <person name="Kosiol C."/>
            <person name="Xie X."/>
            <person name="Lu Z."/>
            <person name="Zheng H."/>
            <person name="Li Y."/>
            <person name="Steiner C.C."/>
            <person name="Lam T.T."/>
            <person name="Lin S."/>
            <person name="Zhang Q."/>
            <person name="Li G."/>
            <person name="Tian J."/>
            <person name="Gong T."/>
            <person name="Liu H."/>
            <person name="Zhang D."/>
            <person name="Fang L."/>
            <person name="Ye C."/>
            <person name="Zhang J."/>
            <person name="Hu W."/>
            <person name="Xu A."/>
            <person name="Ren Y."/>
            <person name="Zhang G."/>
            <person name="Bruford M.W."/>
            <person name="Li Q."/>
            <person name="Ma L."/>
            <person name="Guo Y."/>
            <person name="An N."/>
            <person name="Hu Y."/>
            <person name="Zheng Y."/>
            <person name="Shi Y."/>
            <person name="Li Z."/>
            <person name="Liu Q."/>
            <person name="Chen Y."/>
            <person name="Zhao J."/>
            <person name="Qu N."/>
            <person name="Zhao S."/>
            <person name="Tian F."/>
            <person name="Wang X."/>
            <person name="Wang H."/>
            <person name="Xu L."/>
            <person name="Liu X."/>
            <person name="Vinar T."/>
            <person name="Wang Y."/>
            <person name="Lam T.W."/>
            <person name="Yiu S.M."/>
            <person name="Liu S."/>
            <person name="Zhang H."/>
            <person name="Li D."/>
            <person name="Huang Y."/>
            <person name="Wang X."/>
            <person name="Yang G."/>
            <person name="Jiang Z."/>
            <person name="Wang J."/>
            <person name="Qin N."/>
            <person name="Li L."/>
            <person name="Li J."/>
            <person name="Bolund L."/>
            <person name="Kristiansen K."/>
            <person name="Wong G.K."/>
            <person name="Olson M."/>
            <person name="Zhang X."/>
            <person name="Li S."/>
            <person name="Yang H."/>
            <person name="Wang J."/>
            <person name="Wang J."/>
        </authorList>
    </citation>
    <scope>NUCLEOTIDE SEQUENCE [LARGE SCALE GENOMIC DNA]</scope>
</reference>
<evidence type="ECO:0000313" key="4">
    <source>
        <dbReference type="Proteomes" id="UP000008912"/>
    </source>
</evidence>
<dbReference type="InterPro" id="IPR003533">
    <property type="entry name" value="Doublecortin_dom"/>
</dbReference>
<evidence type="ECO:0000259" key="2">
    <source>
        <dbReference type="PROSITE" id="PS50309"/>
    </source>
</evidence>
<reference evidence="3" key="3">
    <citation type="submission" date="2025-09" db="UniProtKB">
        <authorList>
            <consortium name="Ensembl"/>
        </authorList>
    </citation>
    <scope>IDENTIFICATION</scope>
</reference>
<dbReference type="PANTHER" id="PTHR23004:SF9">
    <property type="entry name" value="DOUBLECORTIN DOMAIN-CONTAINING PROTEIN 2C"/>
    <property type="match status" value="1"/>
</dbReference>
<reference evidence="3" key="2">
    <citation type="submission" date="2025-08" db="UniProtKB">
        <authorList>
            <consortium name="Ensembl"/>
        </authorList>
    </citation>
    <scope>IDENTIFICATION</scope>
</reference>
<evidence type="ECO:0000256" key="1">
    <source>
        <dbReference type="SAM" id="MobiDB-lite"/>
    </source>
</evidence>
<dbReference type="FunFam" id="3.10.20.230:FF:000012">
    <property type="entry name" value="Doublecortin domain containing 2C"/>
    <property type="match status" value="1"/>
</dbReference>
<dbReference type="Proteomes" id="UP000008912">
    <property type="component" value="Unassembled WGS sequence"/>
</dbReference>
<organism evidence="3 4">
    <name type="scientific">Ailuropoda melanoleuca</name>
    <name type="common">Giant panda</name>
    <dbReference type="NCBI Taxonomy" id="9646"/>
    <lineage>
        <taxon>Eukaryota</taxon>
        <taxon>Metazoa</taxon>
        <taxon>Chordata</taxon>
        <taxon>Craniata</taxon>
        <taxon>Vertebrata</taxon>
        <taxon>Euteleostomi</taxon>
        <taxon>Mammalia</taxon>
        <taxon>Eutheria</taxon>
        <taxon>Laurasiatheria</taxon>
        <taxon>Carnivora</taxon>
        <taxon>Caniformia</taxon>
        <taxon>Ursidae</taxon>
        <taxon>Ailuropoda</taxon>
    </lineage>
</organism>
<feature type="compositionally biased region" description="Low complexity" evidence="1">
    <location>
        <begin position="97"/>
        <end position="115"/>
    </location>
</feature>
<accession>A0A7N5K6R2</accession>
<gene>
    <name evidence="3" type="primary">DCDC2C</name>
</gene>
<proteinExistence type="predicted"/>
<feature type="compositionally biased region" description="Low complexity" evidence="1">
    <location>
        <begin position="612"/>
        <end position="623"/>
    </location>
</feature>
<feature type="region of interest" description="Disordered" evidence="1">
    <location>
        <begin position="424"/>
        <end position="451"/>
    </location>
</feature>
<name>A0A7N5K6R2_AILME</name>
<dbReference type="Pfam" id="PF03607">
    <property type="entry name" value="DCX"/>
    <property type="match status" value="2"/>
</dbReference>
<keyword evidence="4" id="KW-1185">Reference proteome</keyword>
<feature type="domain" description="Doublecortin" evidence="2">
    <location>
        <begin position="203"/>
        <end position="285"/>
    </location>
</feature>
<dbReference type="PROSITE" id="PS50309">
    <property type="entry name" value="DC"/>
    <property type="match status" value="2"/>
</dbReference>
<feature type="compositionally biased region" description="Basic and acidic residues" evidence="1">
    <location>
        <begin position="697"/>
        <end position="707"/>
    </location>
</feature>
<feature type="compositionally biased region" description="Basic and acidic residues" evidence="1">
    <location>
        <begin position="431"/>
        <end position="451"/>
    </location>
</feature>
<dbReference type="Gene3D" id="3.10.20.230">
    <property type="entry name" value="Doublecortin domain"/>
    <property type="match status" value="2"/>
</dbReference>
<evidence type="ECO:0000313" key="3">
    <source>
        <dbReference type="Ensembl" id="ENSAMEP00000035742.1"/>
    </source>
</evidence>
<protein>
    <submittedName>
        <fullName evidence="3">Doublecortin domain containing 2C</fullName>
    </submittedName>
</protein>
<dbReference type="AlphaFoldDB" id="A0A7N5K6R2"/>
<dbReference type="GO" id="GO:0035556">
    <property type="term" value="P:intracellular signal transduction"/>
    <property type="evidence" value="ECO:0007669"/>
    <property type="project" value="InterPro"/>
</dbReference>
<dbReference type="SUPFAM" id="SSF89837">
    <property type="entry name" value="Doublecortin (DC)"/>
    <property type="match status" value="2"/>
</dbReference>
<dbReference type="PANTHER" id="PTHR23004">
    <property type="entry name" value="DOUBLECORTIN DOMAIN CONTAINING 2"/>
    <property type="match status" value="1"/>
</dbReference>
<dbReference type="Ensembl" id="ENSAMET00000035206.1">
    <property type="protein sequence ID" value="ENSAMEP00000035742.1"/>
    <property type="gene ID" value="ENSAMEG00000026778.1"/>
</dbReference>